<protein>
    <recommendedName>
        <fullName evidence="6">EXPERA domain-containing protein</fullName>
    </recommendedName>
</protein>
<evidence type="ECO:0000256" key="1">
    <source>
        <dbReference type="ARBA" id="ARBA00004141"/>
    </source>
</evidence>
<keyword evidence="4 5" id="KW-0472">Membrane</keyword>
<name>A0ABD0JGC7_9CAEN</name>
<evidence type="ECO:0000256" key="4">
    <source>
        <dbReference type="ARBA" id="ARBA00023136"/>
    </source>
</evidence>
<keyword evidence="8" id="KW-1185">Reference proteome</keyword>
<evidence type="ECO:0000313" key="8">
    <source>
        <dbReference type="Proteomes" id="UP001519460"/>
    </source>
</evidence>
<comment type="subcellular location">
    <subcellularLocation>
        <location evidence="1">Membrane</location>
        <topology evidence="1">Multi-pass membrane protein</topology>
    </subcellularLocation>
</comment>
<dbReference type="Proteomes" id="UP001519460">
    <property type="component" value="Unassembled WGS sequence"/>
</dbReference>
<accession>A0ABD0JGC7</accession>
<evidence type="ECO:0000256" key="2">
    <source>
        <dbReference type="ARBA" id="ARBA00022692"/>
    </source>
</evidence>
<dbReference type="EMBL" id="JACVVK020000470">
    <property type="protein sequence ID" value="KAK7473432.1"/>
    <property type="molecule type" value="Genomic_DNA"/>
</dbReference>
<feature type="transmembrane region" description="Helical" evidence="5">
    <location>
        <begin position="12"/>
        <end position="31"/>
    </location>
</feature>
<proteinExistence type="predicted"/>
<dbReference type="AlphaFoldDB" id="A0ABD0JGC7"/>
<feature type="non-terminal residue" evidence="7">
    <location>
        <position position="1"/>
    </location>
</feature>
<gene>
    <name evidence="7" type="ORF">BaRGS_00035308</name>
</gene>
<organism evidence="7 8">
    <name type="scientific">Batillaria attramentaria</name>
    <dbReference type="NCBI Taxonomy" id="370345"/>
    <lineage>
        <taxon>Eukaryota</taxon>
        <taxon>Metazoa</taxon>
        <taxon>Spiralia</taxon>
        <taxon>Lophotrochozoa</taxon>
        <taxon>Mollusca</taxon>
        <taxon>Gastropoda</taxon>
        <taxon>Caenogastropoda</taxon>
        <taxon>Sorbeoconcha</taxon>
        <taxon>Cerithioidea</taxon>
        <taxon>Batillariidae</taxon>
        <taxon>Batillaria</taxon>
    </lineage>
</organism>
<keyword evidence="2 5" id="KW-0812">Transmembrane</keyword>
<dbReference type="GO" id="GO:0016020">
    <property type="term" value="C:membrane"/>
    <property type="evidence" value="ECO:0007669"/>
    <property type="project" value="UniProtKB-SubCell"/>
</dbReference>
<dbReference type="Pfam" id="PF05241">
    <property type="entry name" value="EBP"/>
    <property type="match status" value="1"/>
</dbReference>
<evidence type="ECO:0000313" key="7">
    <source>
        <dbReference type="EMBL" id="KAK7473432.1"/>
    </source>
</evidence>
<sequence length="96" mass="10829">IRSHRWIRIPVIMYCTQTMTAVSAVMMMAFFEDFSSYTDPHPTNVIERAKLAFMYSLFFFLTLLNLADAISSKDYVADDDRAAQGTTSGSGTKKSK</sequence>
<feature type="domain" description="EXPERA" evidence="6">
    <location>
        <begin position="4"/>
        <end position="68"/>
    </location>
</feature>
<feature type="transmembrane region" description="Helical" evidence="5">
    <location>
        <begin position="51"/>
        <end position="71"/>
    </location>
</feature>
<evidence type="ECO:0000256" key="5">
    <source>
        <dbReference type="SAM" id="Phobius"/>
    </source>
</evidence>
<reference evidence="7 8" key="1">
    <citation type="journal article" date="2023" name="Sci. Data">
        <title>Genome assembly of the Korean intertidal mud-creeper Batillaria attramentaria.</title>
        <authorList>
            <person name="Patra A.K."/>
            <person name="Ho P.T."/>
            <person name="Jun S."/>
            <person name="Lee S.J."/>
            <person name="Kim Y."/>
            <person name="Won Y.J."/>
        </authorList>
    </citation>
    <scope>NUCLEOTIDE SEQUENCE [LARGE SCALE GENOMIC DNA]</scope>
    <source>
        <strain evidence="7">Wonlab-2016</strain>
    </source>
</reference>
<keyword evidence="3 5" id="KW-1133">Transmembrane helix</keyword>
<evidence type="ECO:0000256" key="3">
    <source>
        <dbReference type="ARBA" id="ARBA00022989"/>
    </source>
</evidence>
<evidence type="ECO:0000259" key="6">
    <source>
        <dbReference type="Pfam" id="PF05241"/>
    </source>
</evidence>
<comment type="caution">
    <text evidence="7">The sequence shown here is derived from an EMBL/GenBank/DDBJ whole genome shotgun (WGS) entry which is preliminary data.</text>
</comment>
<dbReference type="InterPro" id="IPR033118">
    <property type="entry name" value="EXPERA"/>
</dbReference>